<dbReference type="AlphaFoldDB" id="A0A921UW59"/>
<gene>
    <name evidence="2" type="ORF">BDA96_01G024200</name>
</gene>
<name>A0A921UW59_SORBI</name>
<proteinExistence type="predicted"/>
<protein>
    <submittedName>
        <fullName evidence="2">Uncharacterized protein</fullName>
    </submittedName>
</protein>
<accession>A0A921UW59</accession>
<comment type="caution">
    <text evidence="2">The sequence shown here is derived from an EMBL/GenBank/DDBJ whole genome shotgun (WGS) entry which is preliminary data.</text>
</comment>
<reference evidence="2" key="2">
    <citation type="submission" date="2020-10" db="EMBL/GenBank/DDBJ databases">
        <authorList>
            <person name="Cooper E.A."/>
            <person name="Brenton Z.W."/>
            <person name="Flinn B.S."/>
            <person name="Jenkins J."/>
            <person name="Shu S."/>
            <person name="Flowers D."/>
            <person name="Luo F."/>
            <person name="Wang Y."/>
            <person name="Xia P."/>
            <person name="Barry K."/>
            <person name="Daum C."/>
            <person name="Lipzen A."/>
            <person name="Yoshinaga Y."/>
            <person name="Schmutz J."/>
            <person name="Saski C."/>
            <person name="Vermerris W."/>
            <person name="Kresovich S."/>
        </authorList>
    </citation>
    <scope>NUCLEOTIDE SEQUENCE</scope>
</reference>
<reference evidence="2" key="1">
    <citation type="journal article" date="2019" name="BMC Genomics">
        <title>A new reference genome for Sorghum bicolor reveals high levels of sequence similarity between sweet and grain genotypes: implications for the genetics of sugar metabolism.</title>
        <authorList>
            <person name="Cooper E.A."/>
            <person name="Brenton Z.W."/>
            <person name="Flinn B.S."/>
            <person name="Jenkins J."/>
            <person name="Shu S."/>
            <person name="Flowers D."/>
            <person name="Luo F."/>
            <person name="Wang Y."/>
            <person name="Xia P."/>
            <person name="Barry K."/>
            <person name="Daum C."/>
            <person name="Lipzen A."/>
            <person name="Yoshinaga Y."/>
            <person name="Schmutz J."/>
            <person name="Saski C."/>
            <person name="Vermerris W."/>
            <person name="Kresovich S."/>
        </authorList>
    </citation>
    <scope>NUCLEOTIDE SEQUENCE</scope>
</reference>
<dbReference type="Gramene" id="EER90566">
    <property type="protein sequence ID" value="EER90566"/>
    <property type="gene ID" value="SORBI_3001G023300"/>
</dbReference>
<organism evidence="2 3">
    <name type="scientific">Sorghum bicolor</name>
    <name type="common">Sorghum</name>
    <name type="synonym">Sorghum vulgare</name>
    <dbReference type="NCBI Taxonomy" id="4558"/>
    <lineage>
        <taxon>Eukaryota</taxon>
        <taxon>Viridiplantae</taxon>
        <taxon>Streptophyta</taxon>
        <taxon>Embryophyta</taxon>
        <taxon>Tracheophyta</taxon>
        <taxon>Spermatophyta</taxon>
        <taxon>Magnoliopsida</taxon>
        <taxon>Liliopsida</taxon>
        <taxon>Poales</taxon>
        <taxon>Poaceae</taxon>
        <taxon>PACMAD clade</taxon>
        <taxon>Panicoideae</taxon>
        <taxon>Andropogonodae</taxon>
        <taxon>Andropogoneae</taxon>
        <taxon>Sorghinae</taxon>
        <taxon>Sorghum</taxon>
    </lineage>
</organism>
<dbReference type="Proteomes" id="UP000807115">
    <property type="component" value="Chromosome 1"/>
</dbReference>
<feature type="region of interest" description="Disordered" evidence="1">
    <location>
        <begin position="60"/>
        <end position="87"/>
    </location>
</feature>
<evidence type="ECO:0000313" key="3">
    <source>
        <dbReference type="Proteomes" id="UP000807115"/>
    </source>
</evidence>
<sequence length="104" mass="11103">MNLLPFLSHSQPRASSVVGNFGLLAKASQPEPAMKPPQLQAGEGSWAHEVKQALREKLRRSYSAASTPAARPAGEPSRGGADCRGSAAEDPIRRVMFLAPWGHT</sequence>
<evidence type="ECO:0000256" key="1">
    <source>
        <dbReference type="SAM" id="MobiDB-lite"/>
    </source>
</evidence>
<dbReference type="EMBL" id="CM027680">
    <property type="protein sequence ID" value="KAG0546792.1"/>
    <property type="molecule type" value="Genomic_DNA"/>
</dbReference>
<evidence type="ECO:0000313" key="2">
    <source>
        <dbReference type="EMBL" id="KAG0546792.1"/>
    </source>
</evidence>